<feature type="region of interest" description="Disordered" evidence="5">
    <location>
        <begin position="1"/>
        <end position="59"/>
    </location>
</feature>
<keyword evidence="2 6" id="KW-0812">Transmembrane</keyword>
<dbReference type="InterPro" id="IPR020846">
    <property type="entry name" value="MFS_dom"/>
</dbReference>
<evidence type="ECO:0000313" key="11">
    <source>
        <dbReference type="Proteomes" id="UP001302367"/>
    </source>
</evidence>
<gene>
    <name evidence="8" type="ORF">CB0940_00841</name>
    <name evidence="9" type="ORF">RHO25_000874</name>
</gene>
<evidence type="ECO:0000256" key="5">
    <source>
        <dbReference type="SAM" id="MobiDB-lite"/>
    </source>
</evidence>
<feature type="transmembrane region" description="Helical" evidence="6">
    <location>
        <begin position="71"/>
        <end position="96"/>
    </location>
</feature>
<dbReference type="CDD" id="cd17502">
    <property type="entry name" value="MFS_Azr1_MDR_like"/>
    <property type="match status" value="1"/>
</dbReference>
<dbReference type="SUPFAM" id="SSF103473">
    <property type="entry name" value="MFS general substrate transporter"/>
    <property type="match status" value="2"/>
</dbReference>
<name>A0A2G5I8P7_CERBT</name>
<evidence type="ECO:0000256" key="2">
    <source>
        <dbReference type="ARBA" id="ARBA00022692"/>
    </source>
</evidence>
<reference evidence="9 11" key="2">
    <citation type="submission" date="2023-09" db="EMBL/GenBank/DDBJ databases">
        <title>Complete-Gapless Cercospora beticola genome.</title>
        <authorList>
            <person name="Wyatt N.A."/>
            <person name="Spanner R.E."/>
            <person name="Bolton M.D."/>
        </authorList>
    </citation>
    <scope>NUCLEOTIDE SEQUENCE [LARGE SCALE GENOMIC DNA]</scope>
    <source>
        <strain evidence="9">Cb09-40</strain>
    </source>
</reference>
<reference evidence="8 10" key="1">
    <citation type="submission" date="2015-10" db="EMBL/GenBank/DDBJ databases">
        <title>The cercosporin biosynthetic gene cluster was horizontally transferred to several fungal lineages and shown to be expanded in Cercospora beticola based on microsynteny with recipient genomes.</title>
        <authorList>
            <person name="De Jonge R."/>
            <person name="Ebert M.K."/>
            <person name="Suttle J.C."/>
            <person name="Jurick Ii W.M."/>
            <person name="Secor G.A."/>
            <person name="Thomma B.P."/>
            <person name="Van De Peer Y."/>
            <person name="Bolton M.D."/>
        </authorList>
    </citation>
    <scope>NUCLEOTIDE SEQUENCE [LARGE SCALE GENOMIC DNA]</scope>
    <source>
        <strain evidence="8 10">09-40</strain>
    </source>
</reference>
<feature type="transmembrane region" description="Helical" evidence="6">
    <location>
        <begin position="303"/>
        <end position="323"/>
    </location>
</feature>
<keyword evidence="3 6" id="KW-1133">Transmembrane helix</keyword>
<feature type="compositionally biased region" description="Basic and acidic residues" evidence="5">
    <location>
        <begin position="569"/>
        <end position="583"/>
    </location>
</feature>
<organism evidence="8 10">
    <name type="scientific">Cercospora beticola</name>
    <name type="common">Sugarbeet leaf spot fungus</name>
    <dbReference type="NCBI Taxonomy" id="122368"/>
    <lineage>
        <taxon>Eukaryota</taxon>
        <taxon>Fungi</taxon>
        <taxon>Dikarya</taxon>
        <taxon>Ascomycota</taxon>
        <taxon>Pezizomycotina</taxon>
        <taxon>Dothideomycetes</taxon>
        <taxon>Dothideomycetidae</taxon>
        <taxon>Mycosphaerellales</taxon>
        <taxon>Mycosphaerellaceae</taxon>
        <taxon>Cercospora</taxon>
    </lineage>
</organism>
<feature type="transmembrane region" description="Helical" evidence="6">
    <location>
        <begin position="407"/>
        <end position="425"/>
    </location>
</feature>
<feature type="compositionally biased region" description="Basic and acidic residues" evidence="5">
    <location>
        <begin position="8"/>
        <end position="51"/>
    </location>
</feature>
<dbReference type="InterPro" id="IPR011701">
    <property type="entry name" value="MFS"/>
</dbReference>
<dbReference type="OrthoDB" id="10021397at2759"/>
<evidence type="ECO:0000256" key="1">
    <source>
        <dbReference type="ARBA" id="ARBA00004141"/>
    </source>
</evidence>
<feature type="transmembrane region" description="Helical" evidence="6">
    <location>
        <begin position="432"/>
        <end position="449"/>
    </location>
</feature>
<accession>A0A2G5I8P7</accession>
<evidence type="ECO:0000259" key="7">
    <source>
        <dbReference type="PROSITE" id="PS50850"/>
    </source>
</evidence>
<dbReference type="EMBL" id="CP134184">
    <property type="protein sequence ID" value="WPA96268.1"/>
    <property type="molecule type" value="Genomic_DNA"/>
</dbReference>
<feature type="transmembrane region" description="Helical" evidence="6">
    <location>
        <begin position="267"/>
        <end position="291"/>
    </location>
</feature>
<keyword evidence="11" id="KW-1185">Reference proteome</keyword>
<sequence length="607" mass="64707">MASPARSTHTDTESHDVVKSDSESKLELEHSDSDIQDEKPASKSAETPEAKSEEDEELNDQGEKYISGWPLVFLLLAMVSTVFIVALSNTIISTAIPAITTAFNSTRDIGWYNSGEALAATAFQLPFGRAYLLMDLKWTFLVSLTLYLIGSLICGVANSSVLLILGRAIAGVGNAGVFAGVFIIIARNVPLRKRALYAGLVGATFAIAAVLGPVLGGIFTDRISWRWCFYINLPIGAVAVAIIVFLLPSRPGEKAAEVKDLSWWQFFLKLNPFGSALLLGSLACFFLALQWGGGEYPWSAGRVVAVLVVFAVSFIGWLVLQYFQGEEATLPYNVAKQRTVGGASIYTLLLSAAFGLVIYYLPLWFQAVRSDSAEAAGLKQLGIVISLTLSSIAAGGAVVKIGYYYPFIYAGTILCSIGAGLLYTITLDTPQWDIIGYSIVFAIGIGVSLEQSNVAVQTVLPDAQIPAGTSLVLFVRLLGSAIPGPIGQSVLQTTLASRLGTEVAEQAYGGTGATEIRSKLDNIFGAGTPEARDALDAFNDSVTKIFMVAIIVSCLSVLPLPLIELKSVKREKRDNEDAKEGKKTNGTTGKTEDPEKGQSAEIAGKAV</sequence>
<protein>
    <submittedName>
        <fullName evidence="8">Putative HC-toxin efflux carrier TOXA</fullName>
    </submittedName>
</protein>
<feature type="transmembrane region" description="Helical" evidence="6">
    <location>
        <begin position="227"/>
        <end position="247"/>
    </location>
</feature>
<evidence type="ECO:0000313" key="10">
    <source>
        <dbReference type="Proteomes" id="UP000230605"/>
    </source>
</evidence>
<dbReference type="EMBL" id="LKMD01000100">
    <property type="protein sequence ID" value="PIB01159.1"/>
    <property type="molecule type" value="Genomic_DNA"/>
</dbReference>
<feature type="transmembrane region" description="Helical" evidence="6">
    <location>
        <begin position="138"/>
        <end position="157"/>
    </location>
</feature>
<dbReference type="InterPro" id="IPR036259">
    <property type="entry name" value="MFS_trans_sf"/>
</dbReference>
<dbReference type="Pfam" id="PF07690">
    <property type="entry name" value="MFS_1"/>
    <property type="match status" value="1"/>
</dbReference>
<dbReference type="Gene3D" id="1.20.1250.20">
    <property type="entry name" value="MFS general substrate transporter like domains"/>
    <property type="match status" value="1"/>
</dbReference>
<dbReference type="Gene3D" id="1.20.1720.10">
    <property type="entry name" value="Multidrug resistance protein D"/>
    <property type="match status" value="1"/>
</dbReference>
<evidence type="ECO:0000256" key="3">
    <source>
        <dbReference type="ARBA" id="ARBA00022989"/>
    </source>
</evidence>
<feature type="transmembrane region" description="Helical" evidence="6">
    <location>
        <begin position="343"/>
        <end position="361"/>
    </location>
</feature>
<comment type="subcellular location">
    <subcellularLocation>
        <location evidence="1">Membrane</location>
        <topology evidence="1">Multi-pass membrane protein</topology>
    </subcellularLocation>
</comment>
<evidence type="ECO:0000313" key="9">
    <source>
        <dbReference type="EMBL" id="WPA96268.1"/>
    </source>
</evidence>
<dbReference type="Proteomes" id="UP000230605">
    <property type="component" value="Chromosome 1"/>
</dbReference>
<feature type="domain" description="Major facilitator superfamily (MFS) profile" evidence="7">
    <location>
        <begin position="74"/>
        <end position="568"/>
    </location>
</feature>
<dbReference type="PANTHER" id="PTHR23501:SF198">
    <property type="entry name" value="AZOLE RESISTANCE PROTEIN 1-RELATED"/>
    <property type="match status" value="1"/>
</dbReference>
<feature type="transmembrane region" description="Helical" evidence="6">
    <location>
        <begin position="545"/>
        <end position="563"/>
    </location>
</feature>
<evidence type="ECO:0000256" key="4">
    <source>
        <dbReference type="ARBA" id="ARBA00023136"/>
    </source>
</evidence>
<dbReference type="GO" id="GO:0005886">
    <property type="term" value="C:plasma membrane"/>
    <property type="evidence" value="ECO:0007669"/>
    <property type="project" value="TreeGrafter"/>
</dbReference>
<evidence type="ECO:0000256" key="6">
    <source>
        <dbReference type="SAM" id="Phobius"/>
    </source>
</evidence>
<dbReference type="PROSITE" id="PS50850">
    <property type="entry name" value="MFS"/>
    <property type="match status" value="1"/>
</dbReference>
<feature type="transmembrane region" description="Helical" evidence="6">
    <location>
        <begin position="381"/>
        <end position="401"/>
    </location>
</feature>
<feature type="region of interest" description="Disordered" evidence="5">
    <location>
        <begin position="569"/>
        <end position="607"/>
    </location>
</feature>
<proteinExistence type="predicted"/>
<feature type="transmembrane region" description="Helical" evidence="6">
    <location>
        <begin position="169"/>
        <end position="189"/>
    </location>
</feature>
<evidence type="ECO:0000313" key="8">
    <source>
        <dbReference type="EMBL" id="PIB01159.1"/>
    </source>
</evidence>
<dbReference type="GO" id="GO:0022857">
    <property type="term" value="F:transmembrane transporter activity"/>
    <property type="evidence" value="ECO:0007669"/>
    <property type="project" value="InterPro"/>
</dbReference>
<keyword evidence="4 6" id="KW-0472">Membrane</keyword>
<dbReference type="PANTHER" id="PTHR23501">
    <property type="entry name" value="MAJOR FACILITATOR SUPERFAMILY"/>
    <property type="match status" value="1"/>
</dbReference>
<dbReference type="AlphaFoldDB" id="A0A2G5I8P7"/>
<feature type="transmembrane region" description="Helical" evidence="6">
    <location>
        <begin position="195"/>
        <end position="215"/>
    </location>
</feature>
<dbReference type="Proteomes" id="UP001302367">
    <property type="component" value="Chromosome 1"/>
</dbReference>